<dbReference type="InterPro" id="IPR011990">
    <property type="entry name" value="TPR-like_helical_dom_sf"/>
</dbReference>
<accession>A0A0F9R7V8</accession>
<dbReference type="EMBL" id="LAZR01001392">
    <property type="protein sequence ID" value="KKN45407.1"/>
    <property type="molecule type" value="Genomic_DNA"/>
</dbReference>
<dbReference type="SUPFAM" id="SSF48452">
    <property type="entry name" value="TPR-like"/>
    <property type="match status" value="1"/>
</dbReference>
<evidence type="ECO:0000313" key="2">
    <source>
        <dbReference type="EMBL" id="KKN45407.1"/>
    </source>
</evidence>
<reference evidence="2" key="1">
    <citation type="journal article" date="2015" name="Nature">
        <title>Complex archaea that bridge the gap between prokaryotes and eukaryotes.</title>
        <authorList>
            <person name="Spang A."/>
            <person name="Saw J.H."/>
            <person name="Jorgensen S.L."/>
            <person name="Zaremba-Niedzwiedzka K."/>
            <person name="Martijn J."/>
            <person name="Lind A.E."/>
            <person name="van Eijk R."/>
            <person name="Schleper C."/>
            <person name="Guy L."/>
            <person name="Ettema T.J."/>
        </authorList>
    </citation>
    <scope>NUCLEOTIDE SEQUENCE</scope>
</reference>
<dbReference type="AlphaFoldDB" id="A0A0F9R7V8"/>
<dbReference type="Gene3D" id="1.25.40.10">
    <property type="entry name" value="Tetratricopeptide repeat domain"/>
    <property type="match status" value="1"/>
</dbReference>
<protein>
    <recommendedName>
        <fullName evidence="3">Tetratricopeptide repeat protein</fullName>
    </recommendedName>
</protein>
<evidence type="ECO:0008006" key="3">
    <source>
        <dbReference type="Google" id="ProtNLM"/>
    </source>
</evidence>
<evidence type="ECO:0000256" key="1">
    <source>
        <dbReference type="SAM" id="Coils"/>
    </source>
</evidence>
<gene>
    <name evidence="2" type="ORF">LCGC14_0683480</name>
</gene>
<feature type="coiled-coil region" evidence="1">
    <location>
        <begin position="309"/>
        <end position="391"/>
    </location>
</feature>
<proteinExistence type="predicted"/>
<name>A0A0F9R7V8_9ZZZZ</name>
<keyword evidence="1" id="KW-0175">Coiled coil</keyword>
<comment type="caution">
    <text evidence="2">The sequence shown here is derived from an EMBL/GenBank/DDBJ whole genome shotgun (WGS) entry which is preliminary data.</text>
</comment>
<organism evidence="2">
    <name type="scientific">marine sediment metagenome</name>
    <dbReference type="NCBI Taxonomy" id="412755"/>
    <lineage>
        <taxon>unclassified sequences</taxon>
        <taxon>metagenomes</taxon>
        <taxon>ecological metagenomes</taxon>
    </lineage>
</organism>
<sequence length="395" mass="45061">MKKTALTTLIMILFISSSLPAQIDANQDYIKAMTTSVASLKVKLLKEYLAKYAGKGTQYENFVYATLCVQNYADKTARETLEYGEKALALGGLDDLTKCRVLITISGIYSQRGQNLEKATNYASQVIQIAKTNKNKQSTEATPEQWNKFIGAGYFSQGQALEKSKHLRESVDSYINSYRILKDAQIANSLKDVGKSLYKFKFYKDAEKAFEIPVSVLKDFISYAFYAKTLFKNKKKEKALKYFKLAYGKQRNGEMAFYIGIILADKTKSNPSVSQEAMRYLLEASFLSAANSKKAMGLAESIFFTSERNTKYNQNVKELQKLSKKLESLTNKFNKKFGEKDEEDLSDAELKEMDNMLKDIEFEEMDIQKIKAEQKIVLENFNRLIEETKQRLGVR</sequence>